<feature type="region of interest" description="Disordered" evidence="1">
    <location>
        <begin position="421"/>
        <end position="449"/>
    </location>
</feature>
<reference evidence="3" key="1">
    <citation type="submission" date="2019-10" db="EMBL/GenBank/DDBJ databases">
        <title>Lacipirellula parvula gen. nov., sp. nov., representing a lineage of planctomycetes widespread in freshwater anoxic habitats, and description of the family Lacipirellulaceae.</title>
        <authorList>
            <person name="Dedysh S.N."/>
            <person name="Kulichevskaya I.S."/>
            <person name="Beletsky A.V."/>
            <person name="Rakitin A.L."/>
            <person name="Mardanov A.V."/>
            <person name="Ivanova A.A."/>
            <person name="Saltykova V.X."/>
            <person name="Rijpstra W.I.C."/>
            <person name="Sinninghe Damste J.S."/>
            <person name="Ravin N.V."/>
        </authorList>
    </citation>
    <scope>NUCLEOTIDE SEQUENCE [LARGE SCALE GENOMIC DNA]</scope>
    <source>
        <strain evidence="3">PX69</strain>
    </source>
</reference>
<gene>
    <name evidence="2" type="ORF">PLANPX_0160</name>
</gene>
<dbReference type="AlphaFoldDB" id="A0A5K7X1M5"/>
<organism evidence="2 3">
    <name type="scientific">Lacipirellula parvula</name>
    <dbReference type="NCBI Taxonomy" id="2650471"/>
    <lineage>
        <taxon>Bacteria</taxon>
        <taxon>Pseudomonadati</taxon>
        <taxon>Planctomycetota</taxon>
        <taxon>Planctomycetia</taxon>
        <taxon>Pirellulales</taxon>
        <taxon>Lacipirellulaceae</taxon>
        <taxon>Lacipirellula</taxon>
    </lineage>
</organism>
<protein>
    <submittedName>
        <fullName evidence="2">Uncharacterized protein</fullName>
    </submittedName>
</protein>
<evidence type="ECO:0000256" key="1">
    <source>
        <dbReference type="SAM" id="MobiDB-lite"/>
    </source>
</evidence>
<dbReference type="KEGG" id="lpav:PLANPX_0160"/>
<evidence type="ECO:0000313" key="2">
    <source>
        <dbReference type="EMBL" id="BBO30548.1"/>
    </source>
</evidence>
<evidence type="ECO:0000313" key="3">
    <source>
        <dbReference type="Proteomes" id="UP000326837"/>
    </source>
</evidence>
<name>A0A5K7X1M5_9BACT</name>
<accession>A0A5K7X1M5</accession>
<dbReference type="EMBL" id="AP021861">
    <property type="protein sequence ID" value="BBO30548.1"/>
    <property type="molecule type" value="Genomic_DNA"/>
</dbReference>
<feature type="compositionally biased region" description="Acidic residues" evidence="1">
    <location>
        <begin position="439"/>
        <end position="449"/>
    </location>
</feature>
<keyword evidence="3" id="KW-1185">Reference proteome</keyword>
<sequence length="449" mass="49270">MRFTPSKRLLKRLALGFAITIGLLLMANGVMAWRVESRLQARLEAIRAAGDPASIADLAPAPLPNSENAAAYIEAIRPQIEAFSKEYGRFYAKTALGKAYDKAEILGELPTAEQAEAMRAILNSYPLIDQELTRAAACEQFASRGDFTVNHQEFLEQMLDRLSNFRAAARYVAWQCRTLLQAGEIDAAVEKGVALLRLSRLHDEEPLLVSYLVSIAVRGVAIHELYQALNTGLASPEVLMKLETELARQDDPHRFARMLRSERGYAMNTFDLMPGQDVNPFYFSMVSWPMKQYYLGASDHYDALLKAADGGWDEFRSDTQSGGSLAEPTGHGVLADLLMPAMEAAVSAEDRNTAMLRSLRAFNSLLLYKAEHGREASGLAELGLPAAQIADPLTGKPLIAKHTDRGWIIYSVGTDGVDDGGEFAKPKDFGVGPPKLESDDKDSGDDQLE</sequence>
<dbReference type="RefSeq" id="WP_172991774.1">
    <property type="nucleotide sequence ID" value="NZ_AP021861.1"/>
</dbReference>
<dbReference type="Proteomes" id="UP000326837">
    <property type="component" value="Chromosome"/>
</dbReference>
<proteinExistence type="predicted"/>